<feature type="domain" description="Acyltransferase 3" evidence="2">
    <location>
        <begin position="19"/>
        <end position="376"/>
    </location>
</feature>
<keyword evidence="1" id="KW-1133">Transmembrane helix</keyword>
<dbReference type="EMBL" id="RQFY01000004">
    <property type="protein sequence ID" value="TGL34007.1"/>
    <property type="molecule type" value="Genomic_DNA"/>
</dbReference>
<keyword evidence="3" id="KW-0808">Transferase</keyword>
<feature type="transmembrane region" description="Helical" evidence="1">
    <location>
        <begin position="20"/>
        <end position="36"/>
    </location>
</feature>
<evidence type="ECO:0000313" key="3">
    <source>
        <dbReference type="EMBL" id="TGL34007.1"/>
    </source>
</evidence>
<keyword evidence="1" id="KW-0472">Membrane</keyword>
<sequence length="414" mass="49393">MKEYFLGIFRADDKEIAPFNGLRTLCFFMLIYGHMYRSMQVLIPEMHPYWQNFLNNGSICLDMFFSLSGFLIATPLFAEIDKKGTINWKFFYIKRALRIIPPYYFFIILQYFIFIPSLIKNSPPELAEQFRAYSHRIWYDIFYISDYAKGTIFHGWSLSLEEQFYIIFPIFLLLIFSRIPEKFRLSLLVTVTLFPLVYRTIFAYTVLFKAPASDVITLYNNNFYYPFHGHIDSILYGIVFAYIFSFRKHWLEWFFNSGKLGTVLHVLTLLTILIYTIFIDEFKAGVHQIIRFPSFALLWILVFIFAMRKEDPIGRFLSWKIFFPFAKLSYCAYLIHVVAMVPISRKLLFMDKKLEQHEFLLYSVPVGLFVFFCAYFYYLLTERPFTILKDKLISRYKAKVTSEVFREELNKAAS</sequence>
<dbReference type="InterPro" id="IPR002656">
    <property type="entry name" value="Acyl_transf_3_dom"/>
</dbReference>
<protein>
    <submittedName>
        <fullName evidence="3">Acyltransferase</fullName>
    </submittedName>
</protein>
<feature type="transmembrane region" description="Helical" evidence="1">
    <location>
        <begin position="258"/>
        <end position="278"/>
    </location>
</feature>
<feature type="transmembrane region" description="Helical" evidence="1">
    <location>
        <begin position="227"/>
        <end position="246"/>
    </location>
</feature>
<gene>
    <name evidence="3" type="ORF">EHQ52_05645</name>
</gene>
<feature type="transmembrane region" description="Helical" evidence="1">
    <location>
        <begin position="359"/>
        <end position="380"/>
    </location>
</feature>
<reference evidence="3" key="1">
    <citation type="journal article" date="2019" name="PLoS Negl. Trop. Dis.">
        <title>Revisiting the worldwide diversity of Leptospira species in the environment.</title>
        <authorList>
            <person name="Vincent A.T."/>
            <person name="Schiettekatte O."/>
            <person name="Bourhy P."/>
            <person name="Veyrier F.J."/>
            <person name="Picardeau M."/>
        </authorList>
    </citation>
    <scope>NUCLEOTIDE SEQUENCE [LARGE SCALE GENOMIC DNA]</scope>
    <source>
        <strain evidence="3">201800265</strain>
    </source>
</reference>
<dbReference type="InterPro" id="IPR052728">
    <property type="entry name" value="O2_lipid_transport_reg"/>
</dbReference>
<organism evidence="3 4">
    <name type="scientific">Leptospira koniambonensis</name>
    <dbReference type="NCBI Taxonomy" id="2484950"/>
    <lineage>
        <taxon>Bacteria</taxon>
        <taxon>Pseudomonadati</taxon>
        <taxon>Spirochaetota</taxon>
        <taxon>Spirochaetia</taxon>
        <taxon>Leptospirales</taxon>
        <taxon>Leptospiraceae</taxon>
        <taxon>Leptospira</taxon>
    </lineage>
</organism>
<dbReference type="OrthoDB" id="9814807at2"/>
<dbReference type="RefSeq" id="WP_135614275.1">
    <property type="nucleotide sequence ID" value="NZ_RQFY01000004.1"/>
</dbReference>
<comment type="caution">
    <text evidence="3">The sequence shown here is derived from an EMBL/GenBank/DDBJ whole genome shotgun (WGS) entry which is preliminary data.</text>
</comment>
<dbReference type="GO" id="GO:0016747">
    <property type="term" value="F:acyltransferase activity, transferring groups other than amino-acyl groups"/>
    <property type="evidence" value="ECO:0007669"/>
    <property type="project" value="InterPro"/>
</dbReference>
<keyword evidence="4" id="KW-1185">Reference proteome</keyword>
<feature type="transmembrane region" description="Helical" evidence="1">
    <location>
        <begin position="56"/>
        <end position="78"/>
    </location>
</feature>
<evidence type="ECO:0000256" key="1">
    <source>
        <dbReference type="SAM" id="Phobius"/>
    </source>
</evidence>
<feature type="transmembrane region" description="Helical" evidence="1">
    <location>
        <begin position="319"/>
        <end position="339"/>
    </location>
</feature>
<dbReference type="Proteomes" id="UP000297871">
    <property type="component" value="Unassembled WGS sequence"/>
</dbReference>
<dbReference type="Pfam" id="PF01757">
    <property type="entry name" value="Acyl_transf_3"/>
    <property type="match status" value="1"/>
</dbReference>
<dbReference type="PANTHER" id="PTHR11161">
    <property type="entry name" value="O-ACYLTRANSFERASE"/>
    <property type="match status" value="1"/>
</dbReference>
<evidence type="ECO:0000259" key="2">
    <source>
        <dbReference type="Pfam" id="PF01757"/>
    </source>
</evidence>
<feature type="transmembrane region" description="Helical" evidence="1">
    <location>
        <begin position="290"/>
        <end position="307"/>
    </location>
</feature>
<keyword evidence="3" id="KW-0012">Acyltransferase</keyword>
<proteinExistence type="predicted"/>
<name>A0A4R9J5S1_9LEPT</name>
<accession>A0A4R9J5S1</accession>
<keyword evidence="1" id="KW-0812">Transmembrane</keyword>
<evidence type="ECO:0000313" key="4">
    <source>
        <dbReference type="Proteomes" id="UP000297871"/>
    </source>
</evidence>
<dbReference type="AlphaFoldDB" id="A0A4R9J5S1"/>
<feature type="transmembrane region" description="Helical" evidence="1">
    <location>
        <begin position="187"/>
        <end position="207"/>
    </location>
</feature>
<dbReference type="PANTHER" id="PTHR11161:SF12">
    <property type="entry name" value="ACYLTRANSFERASE 3 DOMAIN-CONTAINING PROTEIN-RELATED"/>
    <property type="match status" value="1"/>
</dbReference>
<feature type="transmembrane region" description="Helical" evidence="1">
    <location>
        <begin position="163"/>
        <end position="180"/>
    </location>
</feature>
<feature type="transmembrane region" description="Helical" evidence="1">
    <location>
        <begin position="99"/>
        <end position="119"/>
    </location>
</feature>